<dbReference type="SUPFAM" id="SSF89095">
    <property type="entry name" value="GatB/YqeY motif"/>
    <property type="match status" value="1"/>
</dbReference>
<dbReference type="PANTHER" id="PTHR28055">
    <property type="entry name" value="ALTERED INHERITANCE OF MITOCHONDRIA PROTEIN 41, MITOCHONDRIAL"/>
    <property type="match status" value="1"/>
</dbReference>
<organism evidence="1 2">
    <name type="scientific">Mesonia profundi</name>
    <dbReference type="NCBI Taxonomy" id="3070998"/>
    <lineage>
        <taxon>Bacteria</taxon>
        <taxon>Pseudomonadati</taxon>
        <taxon>Bacteroidota</taxon>
        <taxon>Flavobacteriia</taxon>
        <taxon>Flavobacteriales</taxon>
        <taxon>Flavobacteriaceae</taxon>
        <taxon>Mesonia</taxon>
    </lineage>
</organism>
<dbReference type="RefSeq" id="WP_308865220.1">
    <property type="nucleotide sequence ID" value="NZ_JAVHUL010000035.1"/>
</dbReference>
<protein>
    <submittedName>
        <fullName evidence="1">GatB/YqeY domain-containing protein</fullName>
    </submittedName>
</protein>
<evidence type="ECO:0000313" key="2">
    <source>
        <dbReference type="Proteomes" id="UP001230915"/>
    </source>
</evidence>
<reference evidence="1 2" key="1">
    <citation type="submission" date="2023-08" db="EMBL/GenBank/DDBJ databases">
        <title>Mesonia sp. MT50, isolated from deep-sea sediment of the Mariana Trench.</title>
        <authorList>
            <person name="Fu H."/>
        </authorList>
    </citation>
    <scope>NUCLEOTIDE SEQUENCE [LARGE SCALE GENOMIC DNA]</scope>
    <source>
        <strain evidence="1 2">MT50</strain>
    </source>
</reference>
<gene>
    <name evidence="1" type="ORF">RBU60_11625</name>
</gene>
<accession>A0ABU1A3G4</accession>
<dbReference type="InterPro" id="IPR042184">
    <property type="entry name" value="YqeY/Aim41_N"/>
</dbReference>
<sequence>MSLEKEVMTQMKVAMKAKDTVALEALRAVKSGILLAKTESNAQELSEDEEMKLVQKLVKQRKDSAVIYREQNRADLAEPEEKQAEVIAAFLPTQLSEAEIEAEVEAIIAETGAESMKDMGKVMGMASGKLAGKADGKTISAIVRKKLG</sequence>
<dbReference type="Gene3D" id="1.10.1510.10">
    <property type="entry name" value="Uncharacterised protein YqeY/AIM41 PF09424, N-terminal domain"/>
    <property type="match status" value="1"/>
</dbReference>
<dbReference type="PANTHER" id="PTHR28055:SF1">
    <property type="entry name" value="ALTERED INHERITANCE OF MITOCHONDRIA PROTEIN 41, MITOCHONDRIAL"/>
    <property type="match status" value="1"/>
</dbReference>
<keyword evidence="2" id="KW-1185">Reference proteome</keyword>
<dbReference type="Gene3D" id="1.10.10.410">
    <property type="match status" value="1"/>
</dbReference>
<dbReference type="EMBL" id="JAVHUL010000035">
    <property type="protein sequence ID" value="MDQ7918226.1"/>
    <property type="molecule type" value="Genomic_DNA"/>
</dbReference>
<dbReference type="Pfam" id="PF09424">
    <property type="entry name" value="YqeY"/>
    <property type="match status" value="1"/>
</dbReference>
<name>A0ABU1A3G4_9FLAO</name>
<evidence type="ECO:0000313" key="1">
    <source>
        <dbReference type="EMBL" id="MDQ7918226.1"/>
    </source>
</evidence>
<dbReference type="Proteomes" id="UP001230915">
    <property type="component" value="Unassembled WGS sequence"/>
</dbReference>
<proteinExistence type="predicted"/>
<comment type="caution">
    <text evidence="1">The sequence shown here is derived from an EMBL/GenBank/DDBJ whole genome shotgun (WGS) entry which is preliminary data.</text>
</comment>
<dbReference type="InterPro" id="IPR023168">
    <property type="entry name" value="GatB_Yqey_C_2"/>
</dbReference>
<dbReference type="InterPro" id="IPR003789">
    <property type="entry name" value="Asn/Gln_tRNA_amidoTrase-B-like"/>
</dbReference>
<dbReference type="InterPro" id="IPR019004">
    <property type="entry name" value="YqeY/Aim41"/>
</dbReference>